<proteinExistence type="predicted"/>
<dbReference type="STRING" id="1163407.UU7_13913"/>
<dbReference type="Proteomes" id="UP000003226">
    <property type="component" value="Unassembled WGS sequence"/>
</dbReference>
<dbReference type="InterPro" id="IPR014729">
    <property type="entry name" value="Rossmann-like_a/b/a_fold"/>
</dbReference>
<reference evidence="3 4" key="1">
    <citation type="journal article" date="2012" name="J. Bacteriol.">
        <title>Genome sequences for six rhodanobacter strains, isolated from soils and the terrestrial subsurface, with variable denitrification capabilities.</title>
        <authorList>
            <person name="Kostka J.E."/>
            <person name="Green S.J."/>
            <person name="Rishishwar L."/>
            <person name="Prakash O."/>
            <person name="Katz L.S."/>
            <person name="Marino-Ramirez L."/>
            <person name="Jordan I.K."/>
            <person name="Munk C."/>
            <person name="Ivanova N."/>
            <person name="Mikhailova N."/>
            <person name="Watson D.B."/>
            <person name="Brown S.D."/>
            <person name="Palumbo A.V."/>
            <person name="Brooks S.C."/>
        </authorList>
    </citation>
    <scope>NUCLEOTIDE SEQUENCE [LARGE SCALE GENOMIC DNA]</scope>
    <source>
        <strain evidence="3 4">B39</strain>
    </source>
</reference>
<dbReference type="OrthoDB" id="9809813at2"/>
<dbReference type="GO" id="GO:0000270">
    <property type="term" value="P:peptidoglycan metabolic process"/>
    <property type="evidence" value="ECO:0007669"/>
    <property type="project" value="TreeGrafter"/>
</dbReference>
<dbReference type="PANTHER" id="PTHR30336:SF4">
    <property type="entry name" value="ENVELOPE BIOGENESIS FACTOR ELYC"/>
    <property type="match status" value="1"/>
</dbReference>
<gene>
    <name evidence="3" type="ORF">UU7_13913</name>
</gene>
<dbReference type="RefSeq" id="WP_007809317.1">
    <property type="nucleotide sequence ID" value="NZ_AJXT01000045.1"/>
</dbReference>
<comment type="caution">
    <text evidence="3">The sequence shown here is derived from an EMBL/GenBank/DDBJ whole genome shotgun (WGS) entry which is preliminary data.</text>
</comment>
<feature type="transmembrane region" description="Helical" evidence="1">
    <location>
        <begin position="12"/>
        <end position="28"/>
    </location>
</feature>
<protein>
    <recommendedName>
        <fullName evidence="2">DUF218 domain-containing protein</fullName>
    </recommendedName>
</protein>
<evidence type="ECO:0000313" key="3">
    <source>
        <dbReference type="EMBL" id="EIL91153.1"/>
    </source>
</evidence>
<keyword evidence="1" id="KW-0812">Transmembrane</keyword>
<feature type="domain" description="DUF218" evidence="2">
    <location>
        <begin position="77"/>
        <end position="235"/>
    </location>
</feature>
<dbReference type="InterPro" id="IPR051599">
    <property type="entry name" value="Cell_Envelope_Assoc"/>
</dbReference>
<accession>I4VVB2</accession>
<dbReference type="PANTHER" id="PTHR30336">
    <property type="entry name" value="INNER MEMBRANE PROTEIN, PROBABLE PERMEASE"/>
    <property type="match status" value="1"/>
</dbReference>
<keyword evidence="4" id="KW-1185">Reference proteome</keyword>
<evidence type="ECO:0000259" key="2">
    <source>
        <dbReference type="Pfam" id="PF02698"/>
    </source>
</evidence>
<keyword evidence="1" id="KW-0472">Membrane</keyword>
<dbReference type="AlphaFoldDB" id="I4VVB2"/>
<dbReference type="eggNOG" id="COG1434">
    <property type="taxonomic scope" value="Bacteria"/>
</dbReference>
<dbReference type="InterPro" id="IPR003848">
    <property type="entry name" value="DUF218"/>
</dbReference>
<dbReference type="EMBL" id="AJXT01000045">
    <property type="protein sequence ID" value="EIL91153.1"/>
    <property type="molecule type" value="Genomic_DNA"/>
</dbReference>
<dbReference type="Pfam" id="PF02698">
    <property type="entry name" value="DUF218"/>
    <property type="match status" value="1"/>
</dbReference>
<sequence length="245" mass="27273">MDHLLDRLNSPIWQSCLVAGIGLALLVLRRYRTGWPFLLIAAAWLYLCSTPAFVGLMRDNLESPYPYSPASTYPVVDAIVVFGGDGMPDPKTDWTADPNRISRNRLGFAYQLYRAGRAPIMVLSANKGGAIKMARILETKGLPKAALRVESQADSTYQNALYSSRILKQEKLGRVLLVTSPYHMPRALAVLREQDIDATPAPTMPQVKPTIEGNAWLPHRSALLRSHTYLHEYLGLFAYGLCGWT</sequence>
<dbReference type="GO" id="GO:0043164">
    <property type="term" value="P:Gram-negative-bacterium-type cell wall biogenesis"/>
    <property type="evidence" value="ECO:0007669"/>
    <property type="project" value="TreeGrafter"/>
</dbReference>
<evidence type="ECO:0000313" key="4">
    <source>
        <dbReference type="Proteomes" id="UP000003226"/>
    </source>
</evidence>
<feature type="transmembrane region" description="Helical" evidence="1">
    <location>
        <begin position="35"/>
        <end position="57"/>
    </location>
</feature>
<dbReference type="PATRIC" id="fig|1163407.3.peg.2800"/>
<organism evidence="3 4">
    <name type="scientific">Rhodanobacter spathiphylli B39</name>
    <dbReference type="NCBI Taxonomy" id="1163407"/>
    <lineage>
        <taxon>Bacteria</taxon>
        <taxon>Pseudomonadati</taxon>
        <taxon>Pseudomonadota</taxon>
        <taxon>Gammaproteobacteria</taxon>
        <taxon>Lysobacterales</taxon>
        <taxon>Rhodanobacteraceae</taxon>
        <taxon>Rhodanobacter</taxon>
    </lineage>
</organism>
<dbReference type="CDD" id="cd06259">
    <property type="entry name" value="YdcF-like"/>
    <property type="match status" value="1"/>
</dbReference>
<name>I4VVB2_9GAMM</name>
<keyword evidence="1" id="KW-1133">Transmembrane helix</keyword>
<dbReference type="Gene3D" id="3.40.50.620">
    <property type="entry name" value="HUPs"/>
    <property type="match status" value="1"/>
</dbReference>
<evidence type="ECO:0000256" key="1">
    <source>
        <dbReference type="SAM" id="Phobius"/>
    </source>
</evidence>
<dbReference type="GO" id="GO:0005886">
    <property type="term" value="C:plasma membrane"/>
    <property type="evidence" value="ECO:0007669"/>
    <property type="project" value="TreeGrafter"/>
</dbReference>